<dbReference type="GO" id="GO:0016020">
    <property type="term" value="C:membrane"/>
    <property type="evidence" value="ECO:0007669"/>
    <property type="project" value="UniProtKB-SubCell"/>
</dbReference>
<dbReference type="InterPro" id="IPR002073">
    <property type="entry name" value="PDEase_catalytic_dom"/>
</dbReference>
<dbReference type="PROSITE" id="PS00126">
    <property type="entry name" value="PDEASE_I_1"/>
    <property type="match status" value="1"/>
</dbReference>
<dbReference type="InParanoid" id="H3CVG5"/>
<dbReference type="PROSITE" id="PS51845">
    <property type="entry name" value="PDEASE_I_2"/>
    <property type="match status" value="1"/>
</dbReference>
<feature type="compositionally biased region" description="Basic and acidic residues" evidence="17">
    <location>
        <begin position="126"/>
        <end position="137"/>
    </location>
</feature>
<dbReference type="GO" id="GO:0046872">
    <property type="term" value="F:metal ion binding"/>
    <property type="evidence" value="ECO:0007669"/>
    <property type="project" value="UniProtKB-KW"/>
</dbReference>
<dbReference type="AlphaFoldDB" id="H3CVG5"/>
<feature type="region of interest" description="Disordered" evidence="17">
    <location>
        <begin position="279"/>
        <end position="312"/>
    </location>
</feature>
<keyword evidence="8 16" id="KW-0378">Hydrolase</keyword>
<evidence type="ECO:0000256" key="2">
    <source>
        <dbReference type="ARBA" id="ARBA00001946"/>
    </source>
</evidence>
<evidence type="ECO:0000256" key="3">
    <source>
        <dbReference type="ARBA" id="ARBA00004141"/>
    </source>
</evidence>
<dbReference type="PANTHER" id="PTHR11347">
    <property type="entry name" value="CYCLIC NUCLEOTIDE PHOSPHODIESTERASE"/>
    <property type="match status" value="1"/>
</dbReference>
<feature type="compositionally biased region" description="Polar residues" evidence="17">
    <location>
        <begin position="140"/>
        <end position="169"/>
    </location>
</feature>
<reference evidence="19" key="3">
    <citation type="submission" date="2025-09" db="UniProtKB">
        <authorList>
            <consortium name="Ensembl"/>
        </authorList>
    </citation>
    <scope>IDENTIFICATION</scope>
</reference>
<dbReference type="Pfam" id="PF00233">
    <property type="entry name" value="PDEase_I"/>
    <property type="match status" value="1"/>
</dbReference>
<evidence type="ECO:0000256" key="7">
    <source>
        <dbReference type="ARBA" id="ARBA00022723"/>
    </source>
</evidence>
<comment type="subcellular location">
    <subcellularLocation>
        <location evidence="3">Membrane</location>
        <topology evidence="3">Multi-pass membrane protein</topology>
    </subcellularLocation>
</comment>
<sequence>QMILWDWDLKHWYKPQYQGASTGNGVDLSVINEARNLVSDLLMDSALPPQAVSTLRSISSLMGTFSGSCRPRVNPFTPFPGFYPCDEVEDATERSERKTIKGLSSRNSLPTPQPRRIPPLDSVSARWERNNGKRPHPDLNLSSPGLSNGPNANLLTIPKQRSSSVTLTYHSGPRRAGTSPSLSPVASPAHSPVAMGMGSTSSLTRPPVEFPDTADFLTKPSVSLNIHKPLASTLSSPDFQQAFRSSAFPVCTSCGRQIVKHVPTFETEIKRIEESMEMEAAADRRQDAAGNLVQTEEEEEEESPSTEPPTQEAEVAGLDILSMCPQVEQEFKLDPLLEEHETFMERLNTWNFQIFDLVDKTGGKTGRILSYVTYTLFQDACLFEIFKIPVREFMTYFSALESGYRDIPYHNRVHAADVLHAVWYLTTRPIPGFQQIHSEHVTGSDTDSDSGISPGRISYASSKSCSISDDSYGCLAWNIPALELMALYVAAAMHDYDHPGRTNAFLVATNAPQAVLYNDRSVLENHHAAAAWSLYLSRPEFNFLVNLDHVEFKRFRFLVIEAILATDLKKHFDFLAEFNSKVNDVNSPGIDWTNENDRLLVCQVCIKLADINGPAKIRDLHLQWTEGIVNEFYEQGDEEAKLGLPVSPFMDRSSPQLAKLQESFITHIVGPLCNSYDAAGLLPGYWINQEESDEDDEDGQVETDTDEEEDDEIEDELEPMLSPVAERRKSRRRLFCSIMQHLAENHKVWKKTIEEEEKSKELGKPQQQQPDSLPSSLPT</sequence>
<keyword evidence="10" id="KW-0472">Membrane</keyword>
<dbReference type="FunCoup" id="H3CVG5">
    <property type="interactions" value="341"/>
</dbReference>
<feature type="compositionally biased region" description="Low complexity" evidence="17">
    <location>
        <begin position="764"/>
        <end position="779"/>
    </location>
</feature>
<comment type="cofactor">
    <cofactor evidence="16">
        <name>a divalent metal cation</name>
        <dbReference type="ChEBI" id="CHEBI:60240"/>
    </cofactor>
    <text evidence="16">Binds 2 divalent metal cations per subunit. Site 1 may preferentially bind zinc ions, while site 2 has a preference for magnesium and/or manganese ions.</text>
</comment>
<dbReference type="HOGENOM" id="CLU_008844_1_0_1"/>
<evidence type="ECO:0000256" key="8">
    <source>
        <dbReference type="ARBA" id="ARBA00022801"/>
    </source>
</evidence>
<name>H3CVG5_TETNG</name>
<dbReference type="GO" id="GO:0004115">
    <property type="term" value="F:3',5'-cyclic-AMP phosphodiesterase activity"/>
    <property type="evidence" value="ECO:0007669"/>
    <property type="project" value="RHEA"/>
</dbReference>
<protein>
    <recommendedName>
        <fullName evidence="16">Phosphodiesterase</fullName>
        <ecNumber evidence="16">3.1.4.-</ecNumber>
    </recommendedName>
</protein>
<evidence type="ECO:0000256" key="1">
    <source>
        <dbReference type="ARBA" id="ARBA00001936"/>
    </source>
</evidence>
<reference evidence="19" key="2">
    <citation type="submission" date="2025-08" db="UniProtKB">
        <authorList>
            <consortium name="Ensembl"/>
        </authorList>
    </citation>
    <scope>IDENTIFICATION</scope>
</reference>
<dbReference type="STRING" id="99883.ENSTNIP00000012249"/>
<dbReference type="CDD" id="cd00077">
    <property type="entry name" value="HDc"/>
    <property type="match status" value="1"/>
</dbReference>
<keyword evidence="5" id="KW-0597">Phosphoprotein</keyword>
<reference evidence="20" key="1">
    <citation type="journal article" date="2004" name="Nature">
        <title>Genome duplication in the teleost fish Tetraodon nigroviridis reveals the early vertebrate proto-karyotype.</title>
        <authorList>
            <person name="Jaillon O."/>
            <person name="Aury J.-M."/>
            <person name="Brunet F."/>
            <person name="Petit J.-L."/>
            <person name="Stange-Thomann N."/>
            <person name="Mauceli E."/>
            <person name="Bouneau L."/>
            <person name="Fischer C."/>
            <person name="Ozouf-Costaz C."/>
            <person name="Bernot A."/>
            <person name="Nicaud S."/>
            <person name="Jaffe D."/>
            <person name="Fisher S."/>
            <person name="Lutfalla G."/>
            <person name="Dossat C."/>
            <person name="Segurens B."/>
            <person name="Dasilva C."/>
            <person name="Salanoubat M."/>
            <person name="Levy M."/>
            <person name="Boudet N."/>
            <person name="Castellano S."/>
            <person name="Anthouard V."/>
            <person name="Jubin C."/>
            <person name="Castelli V."/>
            <person name="Katinka M."/>
            <person name="Vacherie B."/>
            <person name="Biemont C."/>
            <person name="Skalli Z."/>
            <person name="Cattolico L."/>
            <person name="Poulain J."/>
            <person name="De Berardinis V."/>
            <person name="Cruaud C."/>
            <person name="Duprat S."/>
            <person name="Brottier P."/>
            <person name="Coutanceau J.-P."/>
            <person name="Gouzy J."/>
            <person name="Parra G."/>
            <person name="Lardier G."/>
            <person name="Chapple C."/>
            <person name="McKernan K.J."/>
            <person name="McEwan P."/>
            <person name="Bosak S."/>
            <person name="Kellis M."/>
            <person name="Volff J.-N."/>
            <person name="Guigo R."/>
            <person name="Zody M.C."/>
            <person name="Mesirov J."/>
            <person name="Lindblad-Toh K."/>
            <person name="Birren B."/>
            <person name="Nusbaum C."/>
            <person name="Kahn D."/>
            <person name="Robinson-Rechavi M."/>
            <person name="Laudet V."/>
            <person name="Schachter V."/>
            <person name="Quetier F."/>
            <person name="Saurin W."/>
            <person name="Scarpelli C."/>
            <person name="Wincker P."/>
            <person name="Lander E.S."/>
            <person name="Weissenbach J."/>
            <person name="Roest Crollius H."/>
        </authorList>
    </citation>
    <scope>NUCLEOTIDE SEQUENCE [LARGE SCALE GENOMIC DNA]</scope>
</reference>
<keyword evidence="20" id="KW-1185">Reference proteome</keyword>
<dbReference type="InterPro" id="IPR023174">
    <property type="entry name" value="PDEase_CS"/>
</dbReference>
<comment type="catalytic activity">
    <reaction evidence="14">
        <text>a nucleoside 3',5'-cyclic phosphate + H2O = a nucleoside 5'-phosphate + H(+)</text>
        <dbReference type="Rhea" id="RHEA:14653"/>
        <dbReference type="ChEBI" id="CHEBI:15377"/>
        <dbReference type="ChEBI" id="CHEBI:15378"/>
        <dbReference type="ChEBI" id="CHEBI:57867"/>
        <dbReference type="ChEBI" id="CHEBI:58464"/>
        <dbReference type="EC" id="3.1.4.17"/>
    </reaction>
    <physiologicalReaction direction="left-to-right" evidence="14">
        <dbReference type="Rhea" id="RHEA:14654"/>
    </physiologicalReaction>
</comment>
<feature type="region of interest" description="Disordered" evidence="17">
    <location>
        <begin position="754"/>
        <end position="779"/>
    </location>
</feature>
<organism evidence="19 20">
    <name type="scientific">Tetraodon nigroviridis</name>
    <name type="common">Spotted green pufferfish</name>
    <name type="synonym">Chelonodon nigroviridis</name>
    <dbReference type="NCBI Taxonomy" id="99883"/>
    <lineage>
        <taxon>Eukaryota</taxon>
        <taxon>Metazoa</taxon>
        <taxon>Chordata</taxon>
        <taxon>Craniata</taxon>
        <taxon>Vertebrata</taxon>
        <taxon>Euteleostomi</taxon>
        <taxon>Actinopterygii</taxon>
        <taxon>Neopterygii</taxon>
        <taxon>Teleostei</taxon>
        <taxon>Neoteleostei</taxon>
        <taxon>Acanthomorphata</taxon>
        <taxon>Eupercaria</taxon>
        <taxon>Tetraodontiformes</taxon>
        <taxon>Tetradontoidea</taxon>
        <taxon>Tetraodontidae</taxon>
        <taxon>Tetraodon</taxon>
    </lineage>
</organism>
<dbReference type="SMART" id="SM00471">
    <property type="entry name" value="HDc"/>
    <property type="match status" value="1"/>
</dbReference>
<evidence type="ECO:0000256" key="15">
    <source>
        <dbReference type="ARBA" id="ARBA00060946"/>
    </source>
</evidence>
<dbReference type="FunFam" id="1.10.1300.10:FF:000008">
    <property type="entry name" value="Phosphodiesterase"/>
    <property type="match status" value="1"/>
</dbReference>
<dbReference type="GO" id="GO:0047555">
    <property type="term" value="F:3',5'-cyclic-GMP phosphodiesterase activity"/>
    <property type="evidence" value="ECO:0007669"/>
    <property type="project" value="RHEA"/>
</dbReference>
<dbReference type="Gene3D" id="1.10.1300.10">
    <property type="entry name" value="3'5'-cyclic nucleotide phosphodiesterase, catalytic domain"/>
    <property type="match status" value="1"/>
</dbReference>
<evidence type="ECO:0000259" key="18">
    <source>
        <dbReference type="PROSITE" id="PS51845"/>
    </source>
</evidence>
<feature type="compositionally biased region" description="Acidic residues" evidence="17">
    <location>
        <begin position="295"/>
        <end position="304"/>
    </location>
</feature>
<dbReference type="SUPFAM" id="SSF109604">
    <property type="entry name" value="HD-domain/PDEase-like"/>
    <property type="match status" value="1"/>
</dbReference>
<comment type="catalytic activity">
    <reaction evidence="13">
        <text>3',5'-cyclic GMP + H2O = GMP + H(+)</text>
        <dbReference type="Rhea" id="RHEA:16957"/>
        <dbReference type="ChEBI" id="CHEBI:15377"/>
        <dbReference type="ChEBI" id="CHEBI:15378"/>
        <dbReference type="ChEBI" id="CHEBI:57746"/>
        <dbReference type="ChEBI" id="CHEBI:58115"/>
    </reaction>
    <physiologicalReaction direction="left-to-right" evidence="13">
        <dbReference type="Rhea" id="RHEA:16958"/>
    </physiologicalReaction>
</comment>
<dbReference type="InterPro" id="IPR036971">
    <property type="entry name" value="PDEase_catalytic_dom_sf"/>
</dbReference>
<evidence type="ECO:0000256" key="4">
    <source>
        <dbReference type="ARBA" id="ARBA00022535"/>
    </source>
</evidence>
<evidence type="ECO:0000256" key="9">
    <source>
        <dbReference type="ARBA" id="ARBA00022989"/>
    </source>
</evidence>
<evidence type="ECO:0000313" key="20">
    <source>
        <dbReference type="Proteomes" id="UP000007303"/>
    </source>
</evidence>
<evidence type="ECO:0000256" key="16">
    <source>
        <dbReference type="RuleBase" id="RU363067"/>
    </source>
</evidence>
<accession>H3CVG5</accession>
<keyword evidence="9" id="KW-1133">Transmembrane helix</keyword>
<feature type="region of interest" description="Disordered" evidence="17">
    <location>
        <begin position="93"/>
        <end position="204"/>
    </location>
</feature>
<dbReference type="Ensembl" id="ENSTNIT00000012440.1">
    <property type="protein sequence ID" value="ENSTNIP00000012249.1"/>
    <property type="gene ID" value="ENSTNIG00000009381.1"/>
</dbReference>
<evidence type="ECO:0000256" key="13">
    <source>
        <dbReference type="ARBA" id="ARBA00033684"/>
    </source>
</evidence>
<evidence type="ECO:0000256" key="14">
    <source>
        <dbReference type="ARBA" id="ARBA00033709"/>
    </source>
</evidence>
<feature type="region of interest" description="Disordered" evidence="17">
    <location>
        <begin position="690"/>
        <end position="725"/>
    </location>
</feature>
<evidence type="ECO:0000256" key="10">
    <source>
        <dbReference type="ARBA" id="ARBA00023136"/>
    </source>
</evidence>
<keyword evidence="4" id="KW-0140">cGMP</keyword>
<comment type="cofactor">
    <cofactor evidence="1">
        <name>Mn(2+)</name>
        <dbReference type="ChEBI" id="CHEBI:29035"/>
    </cofactor>
</comment>
<evidence type="ECO:0000313" key="19">
    <source>
        <dbReference type="Ensembl" id="ENSTNIP00000012249.1"/>
    </source>
</evidence>
<dbReference type="OMA" id="GRRQIFC"/>
<dbReference type="GO" id="GO:0007165">
    <property type="term" value="P:signal transduction"/>
    <property type="evidence" value="ECO:0007669"/>
    <property type="project" value="InterPro"/>
</dbReference>
<evidence type="ECO:0000256" key="17">
    <source>
        <dbReference type="SAM" id="MobiDB-lite"/>
    </source>
</evidence>
<evidence type="ECO:0000256" key="11">
    <source>
        <dbReference type="ARBA" id="ARBA00023149"/>
    </source>
</evidence>
<dbReference type="InterPro" id="IPR003607">
    <property type="entry name" value="HD/PDEase_dom"/>
</dbReference>
<feature type="domain" description="PDEase" evidence="18">
    <location>
        <begin position="325"/>
        <end position="756"/>
    </location>
</feature>
<keyword evidence="7 16" id="KW-0479">Metal-binding</keyword>
<dbReference type="GeneTree" id="ENSGT00940000159336"/>
<keyword evidence="6" id="KW-0812">Transmembrane</keyword>
<feature type="compositionally biased region" description="Basic and acidic residues" evidence="17">
    <location>
        <begin position="754"/>
        <end position="763"/>
    </location>
</feature>
<evidence type="ECO:0000256" key="6">
    <source>
        <dbReference type="ARBA" id="ARBA00022692"/>
    </source>
</evidence>
<keyword evidence="11" id="KW-0114">cAMP</keyword>
<comment type="cofactor">
    <cofactor evidence="2">
        <name>Mg(2+)</name>
        <dbReference type="ChEBI" id="CHEBI:18420"/>
    </cofactor>
</comment>
<evidence type="ECO:0000256" key="12">
    <source>
        <dbReference type="ARBA" id="ARBA00033675"/>
    </source>
</evidence>
<feature type="compositionally biased region" description="Acidic residues" evidence="17">
    <location>
        <begin position="690"/>
        <end position="718"/>
    </location>
</feature>
<dbReference type="EC" id="3.1.4.-" evidence="16"/>
<proteinExistence type="inferred from homology"/>
<comment type="similarity">
    <text evidence="15">Belongs to the cyclic nucleotide phosphodiesterase family. PDE3 subfamily.</text>
</comment>
<evidence type="ECO:0000256" key="5">
    <source>
        <dbReference type="ARBA" id="ARBA00022553"/>
    </source>
</evidence>
<comment type="catalytic activity">
    <reaction evidence="12">
        <text>3',5'-cyclic AMP + H2O = AMP + H(+)</text>
        <dbReference type="Rhea" id="RHEA:25277"/>
        <dbReference type="ChEBI" id="CHEBI:15377"/>
        <dbReference type="ChEBI" id="CHEBI:15378"/>
        <dbReference type="ChEBI" id="CHEBI:58165"/>
        <dbReference type="ChEBI" id="CHEBI:456215"/>
    </reaction>
    <physiologicalReaction direction="left-to-right" evidence="12">
        <dbReference type="Rhea" id="RHEA:25278"/>
    </physiologicalReaction>
</comment>
<dbReference type="Proteomes" id="UP000007303">
    <property type="component" value="Unassembled WGS sequence"/>
</dbReference>